<dbReference type="EMBL" id="QNRK01000004">
    <property type="protein sequence ID" value="RBP16860.1"/>
    <property type="molecule type" value="Genomic_DNA"/>
</dbReference>
<evidence type="ECO:0000259" key="1">
    <source>
        <dbReference type="Pfam" id="PF01850"/>
    </source>
</evidence>
<keyword evidence="3" id="KW-1185">Reference proteome</keyword>
<comment type="caution">
    <text evidence="2">The sequence shown here is derived from an EMBL/GenBank/DDBJ whole genome shotgun (WGS) entry which is preliminary data.</text>
</comment>
<dbReference type="Pfam" id="PF01850">
    <property type="entry name" value="PIN"/>
    <property type="match status" value="1"/>
</dbReference>
<feature type="domain" description="PIN" evidence="1">
    <location>
        <begin position="1"/>
        <end position="123"/>
    </location>
</feature>
<proteinExistence type="predicted"/>
<dbReference type="AlphaFoldDB" id="A0A366FS26"/>
<dbReference type="InterPro" id="IPR029060">
    <property type="entry name" value="PIN-like_dom_sf"/>
</dbReference>
<evidence type="ECO:0000313" key="3">
    <source>
        <dbReference type="Proteomes" id="UP000253529"/>
    </source>
</evidence>
<organism evidence="2 3">
    <name type="scientific">Roseiarcus fermentans</name>
    <dbReference type="NCBI Taxonomy" id="1473586"/>
    <lineage>
        <taxon>Bacteria</taxon>
        <taxon>Pseudomonadati</taxon>
        <taxon>Pseudomonadota</taxon>
        <taxon>Alphaproteobacteria</taxon>
        <taxon>Hyphomicrobiales</taxon>
        <taxon>Roseiarcaceae</taxon>
        <taxon>Roseiarcus</taxon>
    </lineage>
</organism>
<evidence type="ECO:0000313" key="2">
    <source>
        <dbReference type="EMBL" id="RBP16860.1"/>
    </source>
</evidence>
<dbReference type="Gene3D" id="3.40.50.1010">
    <property type="entry name" value="5'-nuclease"/>
    <property type="match status" value="1"/>
</dbReference>
<reference evidence="2 3" key="1">
    <citation type="submission" date="2018-06" db="EMBL/GenBank/DDBJ databases">
        <title>Genomic Encyclopedia of Type Strains, Phase IV (KMG-IV): sequencing the most valuable type-strain genomes for metagenomic binning, comparative biology and taxonomic classification.</title>
        <authorList>
            <person name="Goeker M."/>
        </authorList>
    </citation>
    <scope>NUCLEOTIDE SEQUENCE [LARGE SCALE GENOMIC DNA]</scope>
    <source>
        <strain evidence="2 3">DSM 24875</strain>
    </source>
</reference>
<name>A0A366FS26_9HYPH</name>
<sequence length="126" mass="13327">MVETSALVAIVLEEPGWEPLAELVVSAKAFTTCINVFEASLALVRELTASPKAAHEIVLGMASRLNIAITDYPAGAVAFAASARQEFGRGRHGLNMGDCLSYGAARLSGARLLYVGEDFARTDVND</sequence>
<gene>
    <name evidence="2" type="ORF">DFR50_104138</name>
</gene>
<dbReference type="SUPFAM" id="SSF88723">
    <property type="entry name" value="PIN domain-like"/>
    <property type="match status" value="1"/>
</dbReference>
<protein>
    <submittedName>
        <fullName evidence="2">Ribonuclease VapC</fullName>
    </submittedName>
</protein>
<dbReference type="InterPro" id="IPR002716">
    <property type="entry name" value="PIN_dom"/>
</dbReference>
<dbReference type="Proteomes" id="UP000253529">
    <property type="component" value="Unassembled WGS sequence"/>
</dbReference>
<dbReference type="CDD" id="cd09871">
    <property type="entry name" value="PIN_MtVapC28-VapC30-like"/>
    <property type="match status" value="1"/>
</dbReference>
<accession>A0A366FS26</accession>